<evidence type="ECO:0000313" key="13">
    <source>
        <dbReference type="Proteomes" id="UP000254040"/>
    </source>
</evidence>
<evidence type="ECO:0000256" key="8">
    <source>
        <dbReference type="ARBA" id="ARBA00035238"/>
    </source>
</evidence>
<dbReference type="InterPro" id="IPR004392">
    <property type="entry name" value="Hyd_mat_HypB"/>
</dbReference>
<evidence type="ECO:0000256" key="4">
    <source>
        <dbReference type="ARBA" id="ARBA00022741"/>
    </source>
</evidence>
<evidence type="ECO:0000313" key="10">
    <source>
        <dbReference type="EMBL" id="KTD39467.1"/>
    </source>
</evidence>
<dbReference type="InterPro" id="IPR027417">
    <property type="entry name" value="P-loop_NTPase"/>
</dbReference>
<evidence type="ECO:0000256" key="6">
    <source>
        <dbReference type="ARBA" id="ARBA00022833"/>
    </source>
</evidence>
<keyword evidence="4" id="KW-0547">Nucleotide-binding</keyword>
<keyword evidence="12" id="KW-1185">Reference proteome</keyword>
<dbReference type="NCBIfam" id="TIGR00073">
    <property type="entry name" value="hypB"/>
    <property type="match status" value="1"/>
</dbReference>
<evidence type="ECO:0000259" key="9">
    <source>
        <dbReference type="Pfam" id="PF02492"/>
    </source>
</evidence>
<dbReference type="GO" id="GO:0051604">
    <property type="term" value="P:protein maturation"/>
    <property type="evidence" value="ECO:0007669"/>
    <property type="project" value="InterPro"/>
</dbReference>
<dbReference type="InterPro" id="IPR003495">
    <property type="entry name" value="CobW/HypB/UreG_nucleotide-bd"/>
</dbReference>
<dbReference type="PIRSF" id="PIRSF005624">
    <property type="entry name" value="Ni-bind_GTPase"/>
    <property type="match status" value="1"/>
</dbReference>
<evidence type="ECO:0000313" key="11">
    <source>
        <dbReference type="EMBL" id="STX63720.1"/>
    </source>
</evidence>
<dbReference type="SUPFAM" id="SSF52540">
    <property type="entry name" value="P-loop containing nucleoside triphosphate hydrolases"/>
    <property type="match status" value="1"/>
</dbReference>
<dbReference type="Pfam" id="PF02492">
    <property type="entry name" value="cobW"/>
    <property type="match status" value="1"/>
</dbReference>
<dbReference type="Proteomes" id="UP000254040">
    <property type="component" value="Unassembled WGS sequence"/>
</dbReference>
<dbReference type="PANTHER" id="PTHR30134">
    <property type="entry name" value="HYDROGENASE PROTEIN ASSEMBLY PROTEIN, NICKEL CHAPERONE"/>
    <property type="match status" value="1"/>
</dbReference>
<name>A0A378K0C5_9GAMM</name>
<sequence length="250" mass="28010">MCGICGCTEESNHSIDHEHHHDHQEHEGHLIQVEQNILAKNNQYAKDNERYFLQKNILALNMMSSPGSGKTTLLAKTISDLNTIIDIAVVVGDQQTDFDASAIKDSGGTAIQINTGKVCHLDAHRVGHVLEGLPLKDRSILIIENIGNLVCPALFDLGELYKIVMLSVTEGDNKPLKYPDMFHAADLLVITKTDLLPYVDFDLDQCKEYAHRINPELEILPLSTKSGEGLQEWYEWLNTQLTRLSDLKKL</sequence>
<organism evidence="11 13">
    <name type="scientific">Legionella moravica</name>
    <dbReference type="NCBI Taxonomy" id="39962"/>
    <lineage>
        <taxon>Bacteria</taxon>
        <taxon>Pseudomonadati</taxon>
        <taxon>Pseudomonadota</taxon>
        <taxon>Gammaproteobacteria</taxon>
        <taxon>Legionellales</taxon>
        <taxon>Legionellaceae</taxon>
        <taxon>Legionella</taxon>
    </lineage>
</organism>
<dbReference type="EMBL" id="UGOG01000001">
    <property type="protein sequence ID" value="STX63720.1"/>
    <property type="molecule type" value="Genomic_DNA"/>
</dbReference>
<reference evidence="10 12" key="1">
    <citation type="submission" date="2015-11" db="EMBL/GenBank/DDBJ databases">
        <title>Genomic analysis of 38 Legionella species identifies large and diverse effector repertoires.</title>
        <authorList>
            <person name="Burstein D."/>
            <person name="Amaro F."/>
            <person name="Zusman T."/>
            <person name="Lifshitz Z."/>
            <person name="Cohen O."/>
            <person name="Gilbert J.A."/>
            <person name="Pupko T."/>
            <person name="Shuman H.A."/>
            <person name="Segal G."/>
        </authorList>
    </citation>
    <scope>NUCLEOTIDE SEQUENCE [LARGE SCALE GENOMIC DNA]</scope>
    <source>
        <strain evidence="10 12">ATCC 43877</strain>
    </source>
</reference>
<dbReference type="EMBL" id="LNYN01000002">
    <property type="protein sequence ID" value="KTD39467.1"/>
    <property type="molecule type" value="Genomic_DNA"/>
</dbReference>
<dbReference type="Proteomes" id="UP000054985">
    <property type="component" value="Unassembled WGS sequence"/>
</dbReference>
<keyword evidence="3" id="KW-0479">Metal-binding</keyword>
<evidence type="ECO:0000256" key="7">
    <source>
        <dbReference type="ARBA" id="ARBA00023134"/>
    </source>
</evidence>
<dbReference type="CDD" id="cd05390">
    <property type="entry name" value="HypB"/>
    <property type="match status" value="1"/>
</dbReference>
<evidence type="ECO:0000256" key="1">
    <source>
        <dbReference type="ARBA" id="ARBA00006211"/>
    </source>
</evidence>
<dbReference type="STRING" id="39962.Lmor_0118"/>
<protein>
    <recommendedName>
        <fullName evidence="8">Hydrogenase maturation factor HypB</fullName>
    </recommendedName>
</protein>
<dbReference type="Gene3D" id="3.40.50.300">
    <property type="entry name" value="P-loop containing nucleotide triphosphate hydrolases"/>
    <property type="match status" value="1"/>
</dbReference>
<evidence type="ECO:0000313" key="12">
    <source>
        <dbReference type="Proteomes" id="UP000054985"/>
    </source>
</evidence>
<reference evidence="11 13" key="2">
    <citation type="submission" date="2018-06" db="EMBL/GenBank/DDBJ databases">
        <authorList>
            <consortium name="Pathogen Informatics"/>
            <person name="Doyle S."/>
        </authorList>
    </citation>
    <scope>NUCLEOTIDE SEQUENCE [LARGE SCALE GENOMIC DNA]</scope>
    <source>
        <strain evidence="11 13">NCTC12239</strain>
    </source>
</reference>
<accession>A0A378K0C5</accession>
<gene>
    <name evidence="11" type="primary">hypB</name>
    <name evidence="10" type="ORF">Lmor_0118</name>
    <name evidence="11" type="ORF">NCTC12239_02668</name>
</gene>
<comment type="similarity">
    <text evidence="1">Belongs to the SIMIBI class G3E GTPase family. HypB/HupM subfamily.</text>
</comment>
<keyword evidence="2" id="KW-0533">Nickel</keyword>
<keyword evidence="7" id="KW-0342">GTP-binding</keyword>
<dbReference type="GO" id="GO:0016151">
    <property type="term" value="F:nickel cation binding"/>
    <property type="evidence" value="ECO:0007669"/>
    <property type="project" value="InterPro"/>
</dbReference>
<dbReference type="RefSeq" id="WP_028383765.1">
    <property type="nucleotide sequence ID" value="NZ_CAAAJG010000006.1"/>
</dbReference>
<evidence type="ECO:0000256" key="5">
    <source>
        <dbReference type="ARBA" id="ARBA00022801"/>
    </source>
</evidence>
<feature type="domain" description="CobW/HypB/UreG nucleotide-binding" evidence="9">
    <location>
        <begin position="63"/>
        <end position="220"/>
    </location>
</feature>
<keyword evidence="6" id="KW-0862">Zinc</keyword>
<dbReference type="GO" id="GO:0003924">
    <property type="term" value="F:GTPase activity"/>
    <property type="evidence" value="ECO:0007669"/>
    <property type="project" value="InterPro"/>
</dbReference>
<dbReference type="GO" id="GO:0008270">
    <property type="term" value="F:zinc ion binding"/>
    <property type="evidence" value="ECO:0007669"/>
    <property type="project" value="TreeGrafter"/>
</dbReference>
<dbReference type="AlphaFoldDB" id="A0A378K0C5"/>
<dbReference type="PANTHER" id="PTHR30134:SF2">
    <property type="entry name" value="HYDROGENASE MATURATION FACTOR HYPB"/>
    <property type="match status" value="1"/>
</dbReference>
<proteinExistence type="inferred from homology"/>
<evidence type="ECO:0000256" key="2">
    <source>
        <dbReference type="ARBA" id="ARBA00022596"/>
    </source>
</evidence>
<evidence type="ECO:0000256" key="3">
    <source>
        <dbReference type="ARBA" id="ARBA00022723"/>
    </source>
</evidence>
<dbReference type="GO" id="GO:0005525">
    <property type="term" value="F:GTP binding"/>
    <property type="evidence" value="ECO:0007669"/>
    <property type="project" value="UniProtKB-KW"/>
</dbReference>
<keyword evidence="5" id="KW-0378">Hydrolase</keyword>
<dbReference type="OrthoDB" id="9802035at2"/>